<dbReference type="Proteomes" id="UP000791440">
    <property type="component" value="Unassembled WGS sequence"/>
</dbReference>
<evidence type="ECO:0000313" key="2">
    <source>
        <dbReference type="Proteomes" id="UP000791440"/>
    </source>
</evidence>
<proteinExistence type="predicted"/>
<dbReference type="EMBL" id="JH668663">
    <property type="protein sequence ID" value="KAG6460292.1"/>
    <property type="molecule type" value="Genomic_DNA"/>
</dbReference>
<protein>
    <submittedName>
        <fullName evidence="1">Uncharacterized protein</fullName>
    </submittedName>
</protein>
<gene>
    <name evidence="1" type="ORF">O3G_MSEX011893</name>
</gene>
<reference evidence="1" key="2">
    <citation type="submission" date="2020-12" db="EMBL/GenBank/DDBJ databases">
        <authorList>
            <person name="Kanost M."/>
        </authorList>
    </citation>
    <scope>NUCLEOTIDE SEQUENCE</scope>
</reference>
<accession>A0A921ZM94</accession>
<keyword evidence="2" id="KW-1185">Reference proteome</keyword>
<dbReference type="EMBL" id="JH668663">
    <property type="protein sequence ID" value="KAG6460291.1"/>
    <property type="molecule type" value="Genomic_DNA"/>
</dbReference>
<reference evidence="1" key="1">
    <citation type="journal article" date="2016" name="Insect Biochem. Mol. Biol.">
        <title>Multifaceted biological insights from a draft genome sequence of the tobacco hornworm moth, Manduca sexta.</title>
        <authorList>
            <person name="Kanost M.R."/>
            <person name="Arrese E.L."/>
            <person name="Cao X."/>
            <person name="Chen Y.R."/>
            <person name="Chellapilla S."/>
            <person name="Goldsmith M.R."/>
            <person name="Grosse-Wilde E."/>
            <person name="Heckel D.G."/>
            <person name="Herndon N."/>
            <person name="Jiang H."/>
            <person name="Papanicolaou A."/>
            <person name="Qu J."/>
            <person name="Soulages J.L."/>
            <person name="Vogel H."/>
            <person name="Walters J."/>
            <person name="Waterhouse R.M."/>
            <person name="Ahn S.J."/>
            <person name="Almeida F.C."/>
            <person name="An C."/>
            <person name="Aqrawi P."/>
            <person name="Bretschneider A."/>
            <person name="Bryant W.B."/>
            <person name="Bucks S."/>
            <person name="Chao H."/>
            <person name="Chevignon G."/>
            <person name="Christen J.M."/>
            <person name="Clarke D.F."/>
            <person name="Dittmer N.T."/>
            <person name="Ferguson L.C.F."/>
            <person name="Garavelou S."/>
            <person name="Gordon K.H.J."/>
            <person name="Gunaratna R.T."/>
            <person name="Han Y."/>
            <person name="Hauser F."/>
            <person name="He Y."/>
            <person name="Heidel-Fischer H."/>
            <person name="Hirsh A."/>
            <person name="Hu Y."/>
            <person name="Jiang H."/>
            <person name="Kalra D."/>
            <person name="Klinner C."/>
            <person name="Konig C."/>
            <person name="Kovar C."/>
            <person name="Kroll A.R."/>
            <person name="Kuwar S.S."/>
            <person name="Lee S.L."/>
            <person name="Lehman R."/>
            <person name="Li K."/>
            <person name="Li Z."/>
            <person name="Liang H."/>
            <person name="Lovelace S."/>
            <person name="Lu Z."/>
            <person name="Mansfield J.H."/>
            <person name="McCulloch K.J."/>
            <person name="Mathew T."/>
            <person name="Morton B."/>
            <person name="Muzny D.M."/>
            <person name="Neunemann D."/>
            <person name="Ongeri F."/>
            <person name="Pauchet Y."/>
            <person name="Pu L.L."/>
            <person name="Pyrousis I."/>
            <person name="Rao X.J."/>
            <person name="Redding A."/>
            <person name="Roesel C."/>
            <person name="Sanchez-Gracia A."/>
            <person name="Schaack S."/>
            <person name="Shukla A."/>
            <person name="Tetreau G."/>
            <person name="Wang Y."/>
            <person name="Xiong G.H."/>
            <person name="Traut W."/>
            <person name="Walsh T.K."/>
            <person name="Worley K.C."/>
            <person name="Wu D."/>
            <person name="Wu W."/>
            <person name="Wu Y.Q."/>
            <person name="Zhang X."/>
            <person name="Zou Z."/>
            <person name="Zucker H."/>
            <person name="Briscoe A.D."/>
            <person name="Burmester T."/>
            <person name="Clem R.J."/>
            <person name="Feyereisen R."/>
            <person name="Grimmelikhuijzen C.J.P."/>
            <person name="Hamodrakas S.J."/>
            <person name="Hansson B.S."/>
            <person name="Huguet E."/>
            <person name="Jermiin L.S."/>
            <person name="Lan Q."/>
            <person name="Lehman H.K."/>
            <person name="Lorenzen M."/>
            <person name="Merzendorfer H."/>
            <person name="Michalopoulos I."/>
            <person name="Morton D.B."/>
            <person name="Muthukrishnan S."/>
            <person name="Oakeshott J.G."/>
            <person name="Palmer W."/>
            <person name="Park Y."/>
            <person name="Passarelli A.L."/>
            <person name="Rozas J."/>
            <person name="Schwartz L.M."/>
            <person name="Smith W."/>
            <person name="Southgate A."/>
            <person name="Vilcinskas A."/>
            <person name="Vogt R."/>
            <person name="Wang P."/>
            <person name="Werren J."/>
            <person name="Yu X.Q."/>
            <person name="Zhou J.J."/>
            <person name="Brown S.J."/>
            <person name="Scherer S.E."/>
            <person name="Richards S."/>
            <person name="Blissard G.W."/>
        </authorList>
    </citation>
    <scope>NUCLEOTIDE SEQUENCE</scope>
</reference>
<name>A0A921ZM94_MANSE</name>
<evidence type="ECO:0000313" key="1">
    <source>
        <dbReference type="EMBL" id="KAG6460291.1"/>
    </source>
</evidence>
<dbReference type="AlphaFoldDB" id="A0A921ZM94"/>
<organism evidence="1 2">
    <name type="scientific">Manduca sexta</name>
    <name type="common">Tobacco hawkmoth</name>
    <name type="synonym">Tobacco hornworm</name>
    <dbReference type="NCBI Taxonomy" id="7130"/>
    <lineage>
        <taxon>Eukaryota</taxon>
        <taxon>Metazoa</taxon>
        <taxon>Ecdysozoa</taxon>
        <taxon>Arthropoda</taxon>
        <taxon>Hexapoda</taxon>
        <taxon>Insecta</taxon>
        <taxon>Pterygota</taxon>
        <taxon>Neoptera</taxon>
        <taxon>Endopterygota</taxon>
        <taxon>Lepidoptera</taxon>
        <taxon>Glossata</taxon>
        <taxon>Ditrysia</taxon>
        <taxon>Bombycoidea</taxon>
        <taxon>Sphingidae</taxon>
        <taxon>Sphinginae</taxon>
        <taxon>Sphingini</taxon>
        <taxon>Manduca</taxon>
    </lineage>
</organism>
<sequence length="58" mass="6876">MYITVNLLVVDLQYVRIRLGARCEGNKCTKQRQKEHILIAFFKKRYILIYITSDNTPS</sequence>
<comment type="caution">
    <text evidence="1">The sequence shown here is derived from an EMBL/GenBank/DDBJ whole genome shotgun (WGS) entry which is preliminary data.</text>
</comment>